<dbReference type="EMBL" id="SCWE01000001">
    <property type="protein sequence ID" value="TDM03536.1"/>
    <property type="molecule type" value="Genomic_DNA"/>
</dbReference>
<protein>
    <recommendedName>
        <fullName evidence="3">HK97 gp10 family phage protein</fullName>
    </recommendedName>
</protein>
<keyword evidence="2" id="KW-1185">Reference proteome</keyword>
<gene>
    <name evidence="1" type="ORF">ERX37_05475</name>
</gene>
<dbReference type="AlphaFoldDB" id="A0A4R6BNT4"/>
<comment type="caution">
    <text evidence="1">The sequence shown here is derived from an EMBL/GenBank/DDBJ whole genome shotgun (WGS) entry which is preliminary data.</text>
</comment>
<reference evidence="1 2" key="1">
    <citation type="submission" date="2019-01" db="EMBL/GenBank/DDBJ databases">
        <title>Draft genome sequences of the type strains of six Macrococcus species.</title>
        <authorList>
            <person name="Mazhar S."/>
            <person name="Altermann E."/>
            <person name="Hill C."/>
            <person name="Mcauliffe O."/>
        </authorList>
    </citation>
    <scope>NUCLEOTIDE SEQUENCE [LARGE SCALE GENOMIC DNA]</scope>
    <source>
        <strain evidence="1 2">CCM4809</strain>
    </source>
</reference>
<accession>A0A4R6BNT4</accession>
<evidence type="ECO:0000313" key="1">
    <source>
        <dbReference type="EMBL" id="TDM03536.1"/>
    </source>
</evidence>
<evidence type="ECO:0000313" key="2">
    <source>
        <dbReference type="Proteomes" id="UP000295328"/>
    </source>
</evidence>
<dbReference type="Proteomes" id="UP000295328">
    <property type="component" value="Unassembled WGS sequence"/>
</dbReference>
<sequence>MAVKVEGIKELEAQLEKRFGKAHSQRWIDKGLIAGAKIVKKAVFEHFNEFKDTGASQREITISDPVTLNGVRTVKIYWKGPNDRFKIIHLNEFGTIKNPNPDGKGAVERALREARETYFKVVKSEVAKYLR</sequence>
<proteinExistence type="predicted"/>
<dbReference type="RefSeq" id="WP_133429632.1">
    <property type="nucleotide sequence ID" value="NZ_BMCC01000001.1"/>
</dbReference>
<dbReference type="OrthoDB" id="2242464at2"/>
<name>A0A4R6BNT4_9STAP</name>
<organism evidence="1 2">
    <name type="scientific">Macrococcus hajekii</name>
    <dbReference type="NCBI Taxonomy" id="198482"/>
    <lineage>
        <taxon>Bacteria</taxon>
        <taxon>Bacillati</taxon>
        <taxon>Bacillota</taxon>
        <taxon>Bacilli</taxon>
        <taxon>Bacillales</taxon>
        <taxon>Staphylococcaceae</taxon>
        <taxon>Macrococcus</taxon>
    </lineage>
</organism>
<evidence type="ECO:0008006" key="3">
    <source>
        <dbReference type="Google" id="ProtNLM"/>
    </source>
</evidence>